<dbReference type="STRING" id="633813.SAMN04488087_0371"/>
<dbReference type="RefSeq" id="WP_072714245.1">
    <property type="nucleotide sequence ID" value="NZ_FRAU01000001.1"/>
</dbReference>
<dbReference type="InterPro" id="IPR041881">
    <property type="entry name" value="PqqD_sf"/>
</dbReference>
<gene>
    <name evidence="1" type="ORF">SAMN04488087_0371</name>
</gene>
<dbReference type="InterPro" id="IPR008792">
    <property type="entry name" value="PQQD"/>
</dbReference>
<dbReference type="Proteomes" id="UP000185812">
    <property type="component" value="Unassembled WGS sequence"/>
</dbReference>
<dbReference type="EMBL" id="FRAU01000001">
    <property type="protein sequence ID" value="SHK12571.1"/>
    <property type="molecule type" value="Genomic_DNA"/>
</dbReference>
<sequence>MARYEPDPRVNFTRFDEGEGVLLHLETKSYYTLNATGVFIWEQLDQGRQTIDELVEALLAHYEVTREEAERQVRAFLDALQQEGLVHCRE</sequence>
<protein>
    <submittedName>
        <fullName evidence="1">Coenzyme PQQ synthesis protein D (PqqD)</fullName>
    </submittedName>
</protein>
<dbReference type="OrthoDB" id="9795908at2"/>
<proteinExistence type="predicted"/>
<keyword evidence="2" id="KW-1185">Reference proteome</keyword>
<organism evidence="1 2">
    <name type="scientific">Rhodothermus profundi</name>
    <dbReference type="NCBI Taxonomy" id="633813"/>
    <lineage>
        <taxon>Bacteria</taxon>
        <taxon>Pseudomonadati</taxon>
        <taxon>Rhodothermota</taxon>
        <taxon>Rhodothermia</taxon>
        <taxon>Rhodothermales</taxon>
        <taxon>Rhodothermaceae</taxon>
        <taxon>Rhodothermus</taxon>
    </lineage>
</organism>
<evidence type="ECO:0000313" key="2">
    <source>
        <dbReference type="Proteomes" id="UP000185812"/>
    </source>
</evidence>
<reference evidence="2" key="1">
    <citation type="submission" date="2016-11" db="EMBL/GenBank/DDBJ databases">
        <authorList>
            <person name="Varghese N."/>
            <person name="Submissions S."/>
        </authorList>
    </citation>
    <scope>NUCLEOTIDE SEQUENCE [LARGE SCALE GENOMIC DNA]</scope>
    <source>
        <strain evidence="2">DSM 22212</strain>
    </source>
</reference>
<evidence type="ECO:0000313" key="1">
    <source>
        <dbReference type="EMBL" id="SHK12571.1"/>
    </source>
</evidence>
<dbReference type="Pfam" id="PF05402">
    <property type="entry name" value="PqqD"/>
    <property type="match status" value="1"/>
</dbReference>
<name>A0A1M6PXF5_9BACT</name>
<dbReference type="AlphaFoldDB" id="A0A1M6PXF5"/>
<dbReference type="Gene3D" id="1.10.10.1150">
    <property type="entry name" value="Coenzyme PQQ synthesis protein D (PqqD)"/>
    <property type="match status" value="1"/>
</dbReference>
<accession>A0A1M6PXF5</accession>